<sequence length="693" mass="78646">MSLRIAAECEQRYISLSSDLAICKKYFAIQALESPKFDKIFVQLGWFHVELSYYKAIGKFISESGMPYILVESGLLASGSLSGFLEGKNYNRCRRIHELTAIALQTLHFEAFLDSLKGEITKEDIAVLLRCIDFENANEASFISSIPEEINELFLKYEMYSQLTLSGEHGPLAKYWMLYISKIDVHRKMSRAIRMKDHRLYTQMFPQVLSMFFVFNHQNYARWGTKYHDNLMNMEITHPGITQDFDDGIISIRRTSKPFSASAIDLTLEQTQNKDAANSSTGVVSVTNNLSARQKFAKGHFIKTTLLSHVFQHCNLSRKEDVSKETYPSRIRKDTKQLNDLLSYIKKCRNPFIGNDEELINIGTGKAASKEVSSFLLNITTIGNNEYEKFVLSVIEDPLAFEKPIKKQLINNFASMGEKVKRVRNNQVEVLKMERNYLSTLLVTALEKKIDMELVLQYPLSPIPLVFAHLDGSMNKTVKSVLYDILDGPFISFFVTALEDDSLASLLGEKKLYVTEESKCFHFYVDAGKVMKMEEPTLRSNHEEADTRMMAHCATLESPATVVLRTTDSDVLAIAIGNFHQLKDGIQLYMEAGVIADNSLRYIDINKIGKHLGPQLSKAIPGFWNKATELEPVLYRPENSGWLLTEGKLVMNWFEGEMAPSCLEDIVVSPNEEDEEEEDGSSDDDSADDSEED</sequence>
<name>A0AAD5LLB9_9CRUS</name>
<dbReference type="Proteomes" id="UP000820818">
    <property type="component" value="Linkage Group LG4"/>
</dbReference>
<accession>A0AAD5LLB9</accession>
<feature type="compositionally biased region" description="Acidic residues" evidence="1">
    <location>
        <begin position="671"/>
        <end position="693"/>
    </location>
</feature>
<protein>
    <submittedName>
        <fullName evidence="2">Uncharacterized protein</fullName>
    </submittedName>
</protein>
<comment type="caution">
    <text evidence="2">The sequence shown here is derived from an EMBL/GenBank/DDBJ whole genome shotgun (WGS) entry which is preliminary data.</text>
</comment>
<evidence type="ECO:0000313" key="2">
    <source>
        <dbReference type="EMBL" id="KAI9559908.1"/>
    </source>
</evidence>
<dbReference type="PANTHER" id="PTHR46704">
    <property type="entry name" value="CXC DOMAIN-CONTAINING PROTEIN-RELATED"/>
    <property type="match status" value="1"/>
</dbReference>
<proteinExistence type="predicted"/>
<keyword evidence="3" id="KW-1185">Reference proteome</keyword>
<feature type="region of interest" description="Disordered" evidence="1">
    <location>
        <begin position="664"/>
        <end position="693"/>
    </location>
</feature>
<reference evidence="2 3" key="1">
    <citation type="submission" date="2022-05" db="EMBL/GenBank/DDBJ databases">
        <title>A multi-omics perspective on studying reproductive biology in Daphnia sinensis.</title>
        <authorList>
            <person name="Jia J."/>
        </authorList>
    </citation>
    <scope>NUCLEOTIDE SEQUENCE [LARGE SCALE GENOMIC DNA]</scope>
    <source>
        <strain evidence="2 3">WSL</strain>
    </source>
</reference>
<organism evidence="2 3">
    <name type="scientific">Daphnia sinensis</name>
    <dbReference type="NCBI Taxonomy" id="1820382"/>
    <lineage>
        <taxon>Eukaryota</taxon>
        <taxon>Metazoa</taxon>
        <taxon>Ecdysozoa</taxon>
        <taxon>Arthropoda</taxon>
        <taxon>Crustacea</taxon>
        <taxon>Branchiopoda</taxon>
        <taxon>Diplostraca</taxon>
        <taxon>Cladocera</taxon>
        <taxon>Anomopoda</taxon>
        <taxon>Daphniidae</taxon>
        <taxon>Daphnia</taxon>
        <taxon>Daphnia similis group</taxon>
    </lineage>
</organism>
<dbReference type="AlphaFoldDB" id="A0AAD5LLB9"/>
<evidence type="ECO:0000313" key="3">
    <source>
        <dbReference type="Proteomes" id="UP000820818"/>
    </source>
</evidence>
<evidence type="ECO:0000256" key="1">
    <source>
        <dbReference type="SAM" id="MobiDB-lite"/>
    </source>
</evidence>
<dbReference type="EMBL" id="WJBH02000004">
    <property type="protein sequence ID" value="KAI9559908.1"/>
    <property type="molecule type" value="Genomic_DNA"/>
</dbReference>
<dbReference type="PANTHER" id="PTHR46704:SF9">
    <property type="entry name" value="BHLH DOMAIN-CONTAINING PROTEIN"/>
    <property type="match status" value="1"/>
</dbReference>
<gene>
    <name evidence="2" type="ORF">GHT06_013915</name>
</gene>